<dbReference type="RefSeq" id="WP_302041032.1">
    <property type="nucleotide sequence ID" value="NZ_JAUKPO010000027.1"/>
</dbReference>
<gene>
    <name evidence="1" type="ORF">Q0590_28375</name>
</gene>
<keyword evidence="2" id="KW-1185">Reference proteome</keyword>
<name>A0ABT8RDP9_9BACT</name>
<comment type="caution">
    <text evidence="1">The sequence shown here is derived from an EMBL/GenBank/DDBJ whole genome shotgun (WGS) entry which is preliminary data.</text>
</comment>
<organism evidence="1 2">
    <name type="scientific">Rhodocytophaga aerolata</name>
    <dbReference type="NCBI Taxonomy" id="455078"/>
    <lineage>
        <taxon>Bacteria</taxon>
        <taxon>Pseudomonadati</taxon>
        <taxon>Bacteroidota</taxon>
        <taxon>Cytophagia</taxon>
        <taxon>Cytophagales</taxon>
        <taxon>Rhodocytophagaceae</taxon>
        <taxon>Rhodocytophaga</taxon>
    </lineage>
</organism>
<evidence type="ECO:0000313" key="1">
    <source>
        <dbReference type="EMBL" id="MDO1450230.1"/>
    </source>
</evidence>
<protein>
    <submittedName>
        <fullName evidence="1">Uncharacterized protein</fullName>
    </submittedName>
</protein>
<dbReference type="Proteomes" id="UP001168528">
    <property type="component" value="Unassembled WGS sequence"/>
</dbReference>
<sequence length="57" mass="6568">MGKSIHPIPAEYEKYFPETTLNLYKKAYEELPTTKKQFYSIPSVAFPLNSVTGNQKK</sequence>
<accession>A0ABT8RDP9</accession>
<dbReference type="EMBL" id="JAUKPO010000027">
    <property type="protein sequence ID" value="MDO1450230.1"/>
    <property type="molecule type" value="Genomic_DNA"/>
</dbReference>
<evidence type="ECO:0000313" key="2">
    <source>
        <dbReference type="Proteomes" id="UP001168528"/>
    </source>
</evidence>
<reference evidence="1" key="1">
    <citation type="submission" date="2023-07" db="EMBL/GenBank/DDBJ databases">
        <title>The genome sequence of Rhodocytophaga aerolata KACC 12507.</title>
        <authorList>
            <person name="Zhang X."/>
        </authorList>
    </citation>
    <scope>NUCLEOTIDE SEQUENCE</scope>
    <source>
        <strain evidence="1">KACC 12507</strain>
    </source>
</reference>
<proteinExistence type="predicted"/>